<dbReference type="PANTHER" id="PTHR42901:SF1">
    <property type="entry name" value="ALCOHOL DEHYDROGENASE"/>
    <property type="match status" value="1"/>
</dbReference>
<dbReference type="PANTHER" id="PTHR42901">
    <property type="entry name" value="ALCOHOL DEHYDROGENASE"/>
    <property type="match status" value="1"/>
</dbReference>
<dbReference type="InterPro" id="IPR036291">
    <property type="entry name" value="NAD(P)-bd_dom_sf"/>
</dbReference>
<comment type="similarity">
    <text evidence="1 3">Belongs to the short-chain dehydrogenases/reductases (SDR) family.</text>
</comment>
<dbReference type="EMBL" id="CP031088">
    <property type="protein sequence ID" value="AXF96549.1"/>
    <property type="molecule type" value="Genomic_DNA"/>
</dbReference>
<accession>A0A345DQQ8</accession>
<protein>
    <submittedName>
        <fullName evidence="4">Short-chain dehydrogenase/reductase</fullName>
    </submittedName>
</protein>
<dbReference type="RefSeq" id="WP_114565148.1">
    <property type="nucleotide sequence ID" value="NZ_CP031088.1"/>
</dbReference>
<reference evidence="5" key="1">
    <citation type="submission" date="2018-07" db="EMBL/GenBank/DDBJ databases">
        <title>Complete Genome Sequence of Spiroplasma phoeniceum.</title>
        <authorList>
            <person name="Davis R.E."/>
            <person name="Shao J.Y."/>
            <person name="Zhao Y."/>
            <person name="Silver A."/>
            <person name="Stump z."/>
            <person name="Gasparich G."/>
        </authorList>
    </citation>
    <scope>NUCLEOTIDE SEQUENCE [LARGE SCALE GENOMIC DNA]</scope>
    <source>
        <strain evidence="5">P40</strain>
    </source>
</reference>
<evidence type="ECO:0000256" key="1">
    <source>
        <dbReference type="ARBA" id="ARBA00006484"/>
    </source>
</evidence>
<dbReference type="KEGG" id="sphh:SDAV_001584"/>
<dbReference type="CDD" id="cd05233">
    <property type="entry name" value="SDR_c"/>
    <property type="match status" value="1"/>
</dbReference>
<dbReference type="Pfam" id="PF00106">
    <property type="entry name" value="adh_short"/>
    <property type="match status" value="1"/>
</dbReference>
<name>A0A345DQQ8_9MOLU</name>
<evidence type="ECO:0000313" key="5">
    <source>
        <dbReference type="Proteomes" id="UP000253689"/>
    </source>
</evidence>
<dbReference type="PRINTS" id="PR00081">
    <property type="entry name" value="GDHRDH"/>
</dbReference>
<gene>
    <name evidence="4" type="ORF">SDAV_001584</name>
</gene>
<dbReference type="InterPro" id="IPR002347">
    <property type="entry name" value="SDR_fam"/>
</dbReference>
<sequence>MEKEFVVVTGASSGIGYGYCQWLLKQGYHIIGVSRHTEWAKELQQQFPEQTIVALSYDLSVPENCYALFEKIKQYHIVLFINNAGFGKKGLFITIPLADELKMINLNIQAVHILTKLFTQYFIEQKKGRIINISSLSAFFPGPGMATYYATKAYILSLSVAINTELKKTKSPVRVVTICPGATQTAFFKNSDFKNNKTLPGLMSLERFIKKSLPKALRIKRKNYLIIGWKNRSLKRLFRIIPQKSTLNYTYLIQTKD</sequence>
<dbReference type="AlphaFoldDB" id="A0A345DQQ8"/>
<organism evidence="4 5">
    <name type="scientific">Spiroplasma phoeniceum P40</name>
    <dbReference type="NCBI Taxonomy" id="1276259"/>
    <lineage>
        <taxon>Bacteria</taxon>
        <taxon>Bacillati</taxon>
        <taxon>Mycoplasmatota</taxon>
        <taxon>Mollicutes</taxon>
        <taxon>Entomoplasmatales</taxon>
        <taxon>Spiroplasmataceae</taxon>
        <taxon>Spiroplasma</taxon>
    </lineage>
</organism>
<proteinExistence type="inferred from homology"/>
<dbReference type="PRINTS" id="PR00080">
    <property type="entry name" value="SDRFAMILY"/>
</dbReference>
<dbReference type="GO" id="GO:0016491">
    <property type="term" value="F:oxidoreductase activity"/>
    <property type="evidence" value="ECO:0007669"/>
    <property type="project" value="UniProtKB-KW"/>
</dbReference>
<dbReference type="Proteomes" id="UP000253689">
    <property type="component" value="Chromosome"/>
</dbReference>
<evidence type="ECO:0000313" key="4">
    <source>
        <dbReference type="EMBL" id="AXF96549.1"/>
    </source>
</evidence>
<evidence type="ECO:0000256" key="3">
    <source>
        <dbReference type="RuleBase" id="RU000363"/>
    </source>
</evidence>
<dbReference type="SUPFAM" id="SSF51735">
    <property type="entry name" value="NAD(P)-binding Rossmann-fold domains"/>
    <property type="match status" value="1"/>
</dbReference>
<evidence type="ECO:0000256" key="2">
    <source>
        <dbReference type="ARBA" id="ARBA00023002"/>
    </source>
</evidence>
<keyword evidence="5" id="KW-1185">Reference proteome</keyword>
<dbReference type="Gene3D" id="3.40.50.720">
    <property type="entry name" value="NAD(P)-binding Rossmann-like Domain"/>
    <property type="match status" value="1"/>
</dbReference>
<dbReference type="PIRSF" id="PIRSF000126">
    <property type="entry name" value="11-beta-HSD1"/>
    <property type="match status" value="1"/>
</dbReference>
<keyword evidence="2" id="KW-0560">Oxidoreductase</keyword>